<reference evidence="1" key="1">
    <citation type="submission" date="2025-08" db="UniProtKB">
        <authorList>
            <consortium name="Ensembl"/>
        </authorList>
    </citation>
    <scope>IDENTIFICATION</scope>
</reference>
<dbReference type="PANTHER" id="PTHR21007">
    <property type="entry name" value="LIVER EXPRESSED ANTIMICROBIAL PEPTIDE 2"/>
    <property type="match status" value="1"/>
</dbReference>
<accession>A0A3B3R9X6</accession>
<dbReference type="GO" id="GO:0061844">
    <property type="term" value="P:antimicrobial humoral immune response mediated by antimicrobial peptide"/>
    <property type="evidence" value="ECO:0007669"/>
    <property type="project" value="TreeGrafter"/>
</dbReference>
<evidence type="ECO:0000313" key="2">
    <source>
        <dbReference type="Proteomes" id="UP000261540"/>
    </source>
</evidence>
<proteinExistence type="predicted"/>
<organism evidence="1 2">
    <name type="scientific">Paramormyrops kingsleyae</name>
    <dbReference type="NCBI Taxonomy" id="1676925"/>
    <lineage>
        <taxon>Eukaryota</taxon>
        <taxon>Metazoa</taxon>
        <taxon>Chordata</taxon>
        <taxon>Craniata</taxon>
        <taxon>Vertebrata</taxon>
        <taxon>Euteleostomi</taxon>
        <taxon>Actinopterygii</taxon>
        <taxon>Neopterygii</taxon>
        <taxon>Teleostei</taxon>
        <taxon>Osteoglossocephala</taxon>
        <taxon>Osteoglossomorpha</taxon>
        <taxon>Osteoglossiformes</taxon>
        <taxon>Mormyridae</taxon>
        <taxon>Paramormyrops</taxon>
    </lineage>
</organism>
<dbReference type="Ensembl" id="ENSPKIT00000038896.1">
    <property type="protein sequence ID" value="ENSPKIP00000014456.1"/>
    <property type="gene ID" value="ENSPKIG00000001512.1"/>
</dbReference>
<dbReference type="OrthoDB" id="9450163at2759"/>
<dbReference type="Proteomes" id="UP000261540">
    <property type="component" value="Unplaced"/>
</dbReference>
<dbReference type="InterPro" id="IPR009955">
    <property type="entry name" value="LEAP-2"/>
</dbReference>
<name>A0A3B3R9X6_9TELE</name>
<sequence length="134" mass="14870">MEGGAGESSVELTLDIKRQRDACPPQKHLQAIMSMASRKTSCNKRAAMCSRTGGALGFLLILVIHQVSSSGRSDSAEKPVHRESTWLLRQAVRMTPLWRTLGSKPFGAFCRDSYECSTRICRNGHCDFHQPDMS</sequence>
<keyword evidence="2" id="KW-1185">Reference proteome</keyword>
<evidence type="ECO:0000313" key="1">
    <source>
        <dbReference type="Ensembl" id="ENSPKIP00000014456.1"/>
    </source>
</evidence>
<dbReference type="GeneTree" id="ENSGT00510000050937"/>
<dbReference type="GO" id="GO:0042742">
    <property type="term" value="P:defense response to bacterium"/>
    <property type="evidence" value="ECO:0007669"/>
    <property type="project" value="InterPro"/>
</dbReference>
<protein>
    <submittedName>
        <fullName evidence="1">Liver enriched antimicrobial peptide 2</fullName>
    </submittedName>
</protein>
<dbReference type="KEGG" id="pki:111856895"/>
<dbReference type="PANTHER" id="PTHR21007:SF5">
    <property type="entry name" value="LIVER-EXPRESSED ANTIMICROBIAL PEPTIDE 2"/>
    <property type="match status" value="1"/>
</dbReference>
<dbReference type="Gene3D" id="4.10.40.50">
    <property type="match status" value="1"/>
</dbReference>
<dbReference type="Pfam" id="PF07359">
    <property type="entry name" value="LEAP-2"/>
    <property type="match status" value="1"/>
</dbReference>
<dbReference type="CTD" id="116842"/>
<reference evidence="1" key="2">
    <citation type="submission" date="2025-09" db="UniProtKB">
        <authorList>
            <consortium name="Ensembl"/>
        </authorList>
    </citation>
    <scope>IDENTIFICATION</scope>
</reference>
<dbReference type="AlphaFoldDB" id="A0A3B3R9X6"/>